<dbReference type="SUPFAM" id="SSF52058">
    <property type="entry name" value="L domain-like"/>
    <property type="match status" value="2"/>
</dbReference>
<dbReference type="GO" id="GO:0005524">
    <property type="term" value="F:ATP binding"/>
    <property type="evidence" value="ECO:0007669"/>
    <property type="project" value="UniProtKB-UniRule"/>
</dbReference>
<dbReference type="SMART" id="SM00367">
    <property type="entry name" value="LRR_CC"/>
    <property type="match status" value="6"/>
</dbReference>
<dbReference type="InterPro" id="IPR011009">
    <property type="entry name" value="Kinase-like_dom_sf"/>
</dbReference>
<feature type="region of interest" description="Disordered" evidence="17">
    <location>
        <begin position="316"/>
        <end position="368"/>
    </location>
</feature>
<dbReference type="SUPFAM" id="SSF56112">
    <property type="entry name" value="Protein kinase-like (PK-like)"/>
    <property type="match status" value="1"/>
</dbReference>
<dbReference type="EC" id="2.7.11.1" evidence="2"/>
<dbReference type="InterPro" id="IPR017441">
    <property type="entry name" value="Protein_kinase_ATP_BS"/>
</dbReference>
<dbReference type="Proteomes" id="UP000823388">
    <property type="component" value="Chromosome 8K"/>
</dbReference>
<comment type="subcellular location">
    <subcellularLocation>
        <location evidence="1">Cell membrane</location>
        <topology evidence="1">Single-pass membrane protein</topology>
    </subcellularLocation>
</comment>
<dbReference type="PROSITE" id="PS50011">
    <property type="entry name" value="PROTEIN_KINASE_DOM"/>
    <property type="match status" value="1"/>
</dbReference>
<evidence type="ECO:0000313" key="20">
    <source>
        <dbReference type="Proteomes" id="UP000823388"/>
    </source>
</evidence>
<comment type="catalytic activity">
    <reaction evidence="15">
        <text>L-seryl-[protein] + ATP = O-phospho-L-seryl-[protein] + ADP + H(+)</text>
        <dbReference type="Rhea" id="RHEA:17989"/>
        <dbReference type="Rhea" id="RHEA-COMP:9863"/>
        <dbReference type="Rhea" id="RHEA-COMP:11604"/>
        <dbReference type="ChEBI" id="CHEBI:15378"/>
        <dbReference type="ChEBI" id="CHEBI:29999"/>
        <dbReference type="ChEBI" id="CHEBI:30616"/>
        <dbReference type="ChEBI" id="CHEBI:83421"/>
        <dbReference type="ChEBI" id="CHEBI:456216"/>
        <dbReference type="EC" id="2.7.11.1"/>
    </reaction>
</comment>
<dbReference type="FunFam" id="1.10.10.10:FF:000322">
    <property type="entry name" value="Probable disease resistance protein At1g63360"/>
    <property type="match status" value="1"/>
</dbReference>
<dbReference type="GO" id="GO:0002758">
    <property type="term" value="P:innate immune response-activating signaling pathway"/>
    <property type="evidence" value="ECO:0007669"/>
    <property type="project" value="UniProtKB-ARBA"/>
</dbReference>
<dbReference type="Gene3D" id="3.30.200.20">
    <property type="entry name" value="Phosphorylase Kinase, domain 1"/>
    <property type="match status" value="1"/>
</dbReference>
<evidence type="ECO:0000313" key="19">
    <source>
        <dbReference type="EMBL" id="KAG2560644.1"/>
    </source>
</evidence>
<dbReference type="Pfam" id="PF25019">
    <property type="entry name" value="LRR_R13L1-DRL21"/>
    <property type="match status" value="1"/>
</dbReference>
<dbReference type="GO" id="GO:0004674">
    <property type="term" value="F:protein serine/threonine kinase activity"/>
    <property type="evidence" value="ECO:0007669"/>
    <property type="project" value="UniProtKB-KW"/>
</dbReference>
<dbReference type="PROSITE" id="PS00108">
    <property type="entry name" value="PROTEIN_KINASE_ST"/>
    <property type="match status" value="1"/>
</dbReference>
<dbReference type="EMBL" id="CM029051">
    <property type="protein sequence ID" value="KAG2560644.1"/>
    <property type="molecule type" value="Genomic_DNA"/>
</dbReference>
<organism evidence="19 20">
    <name type="scientific">Panicum virgatum</name>
    <name type="common">Blackwell switchgrass</name>
    <dbReference type="NCBI Taxonomy" id="38727"/>
    <lineage>
        <taxon>Eukaryota</taxon>
        <taxon>Viridiplantae</taxon>
        <taxon>Streptophyta</taxon>
        <taxon>Embryophyta</taxon>
        <taxon>Tracheophyta</taxon>
        <taxon>Spermatophyta</taxon>
        <taxon>Magnoliopsida</taxon>
        <taxon>Liliopsida</taxon>
        <taxon>Poales</taxon>
        <taxon>Poaceae</taxon>
        <taxon>PACMAD clade</taxon>
        <taxon>Panicoideae</taxon>
        <taxon>Panicodae</taxon>
        <taxon>Paniceae</taxon>
        <taxon>Panicinae</taxon>
        <taxon>Panicum</taxon>
        <taxon>Panicum sect. Hiantes</taxon>
    </lineage>
</organism>
<evidence type="ECO:0000256" key="4">
    <source>
        <dbReference type="ARBA" id="ARBA00022614"/>
    </source>
</evidence>
<dbReference type="Pfam" id="PF00069">
    <property type="entry name" value="Pkinase"/>
    <property type="match status" value="1"/>
</dbReference>
<evidence type="ECO:0000256" key="2">
    <source>
        <dbReference type="ARBA" id="ARBA00012513"/>
    </source>
</evidence>
<dbReference type="InterPro" id="IPR027417">
    <property type="entry name" value="P-loop_NTPase"/>
</dbReference>
<dbReference type="OrthoDB" id="2018313at2759"/>
<keyword evidence="20" id="KW-1185">Reference proteome</keyword>
<keyword evidence="11 16" id="KW-0067">ATP-binding</keyword>
<evidence type="ECO:0000256" key="13">
    <source>
        <dbReference type="ARBA" id="ARBA00023136"/>
    </source>
</evidence>
<evidence type="ECO:0000256" key="14">
    <source>
        <dbReference type="ARBA" id="ARBA00047899"/>
    </source>
</evidence>
<dbReference type="GO" id="GO:0043531">
    <property type="term" value="F:ADP binding"/>
    <property type="evidence" value="ECO:0007669"/>
    <property type="project" value="InterPro"/>
</dbReference>
<dbReference type="GO" id="GO:0009626">
    <property type="term" value="P:plant-type hypersensitive response"/>
    <property type="evidence" value="ECO:0007669"/>
    <property type="project" value="UniProtKB-ARBA"/>
</dbReference>
<dbReference type="InterPro" id="IPR055414">
    <property type="entry name" value="LRR_R13L4/SHOC2-like"/>
</dbReference>
<dbReference type="InterPro" id="IPR000719">
    <property type="entry name" value="Prot_kinase_dom"/>
</dbReference>
<dbReference type="InterPro" id="IPR036388">
    <property type="entry name" value="WH-like_DNA-bd_sf"/>
</dbReference>
<dbReference type="PROSITE" id="PS00107">
    <property type="entry name" value="PROTEIN_KINASE_ATP"/>
    <property type="match status" value="1"/>
</dbReference>
<comment type="caution">
    <text evidence="19">The sequence shown here is derived from an EMBL/GenBank/DDBJ whole genome shotgun (WGS) entry which is preliminary data.</text>
</comment>
<evidence type="ECO:0000256" key="12">
    <source>
        <dbReference type="ARBA" id="ARBA00022989"/>
    </source>
</evidence>
<keyword evidence="10" id="KW-0611">Plant defense</keyword>
<dbReference type="Pfam" id="PF00931">
    <property type="entry name" value="NB-ARC"/>
    <property type="match status" value="1"/>
</dbReference>
<dbReference type="PANTHER" id="PTHR36766:SF73">
    <property type="entry name" value="NB-ARC DOMAIN-CONTAINING PROTEIN"/>
    <property type="match status" value="1"/>
</dbReference>
<dbReference type="PANTHER" id="PTHR36766">
    <property type="entry name" value="PLANT BROAD-SPECTRUM MILDEW RESISTANCE PROTEIN RPW8"/>
    <property type="match status" value="1"/>
</dbReference>
<dbReference type="InterPro" id="IPR008271">
    <property type="entry name" value="Ser/Thr_kinase_AS"/>
</dbReference>
<dbReference type="FunFam" id="1.10.510.10:FF:001023">
    <property type="entry name" value="Os07g0541700 protein"/>
    <property type="match status" value="1"/>
</dbReference>
<dbReference type="InterPro" id="IPR001611">
    <property type="entry name" value="Leu-rich_rpt"/>
</dbReference>
<dbReference type="SUPFAM" id="SSF52540">
    <property type="entry name" value="P-loop containing nucleoside triphosphate hydrolases"/>
    <property type="match status" value="1"/>
</dbReference>
<evidence type="ECO:0000256" key="9">
    <source>
        <dbReference type="ARBA" id="ARBA00022777"/>
    </source>
</evidence>
<sequence>MEEPEEVTFQFLREITDDFSKERKVGEGTFGTVYKGVTTNGNDVAVKIFKDRTSDLDDRQFRNEFYNLTKVKHKNIVRVLGYCYETKQTRIEYNGKTVLAEETQKALCFEFLGNGTLENHLFEESCGHEWDMRYNIIKGTCEGLKYLHKDRGESLLHLDLKPANILLDENMVPKIADFGLSKIFSDQLPRTTQSPLGTLGFQPVEFIHGGKISEKFDIFSLGGIIIRIVSGPDGHSKYVDAPAEFIDQVLRNWRKRWEKYSNGSLLEAWFRQVETCTQIALNCLEDDSQKRPDIVKIIDELSKIEAINNEVINLQAPKERNKTTEHSEMKPTKEYKVTTDQHQHSNFISSSSSSEKESDNPQETSFHVGEELIVGREGNKEKMASLLGSMSEKIIIFPVYGIGGIGKTTFARLIYNDTNFKYYSQAWVYVSPRFDLCKIGNSIISQLSGKENQANELHLIKNCLTKLIAGKNILIVLDDLWENNRVRLMDLKDMLNPGDSSKTVVLVTTRSEDIARTICSNIEPYKIEALTDEMCWDIIKQKSGFQARHDKEKLVGIGKEIARKCGGVALAAQTLGSILQSRKYAEWEKVMNSEIWNETFSRDASLPNHVLASLKLSYVHMDDCLKSCFTYCAIFPKGYKIVKRDLIHQWISLDFIKQTLLSSTMELCEKYIVNLLGMSFLQHAMSPTTYRAYGEHDTVFTMHDLVHDLATTLLGEEILDQSKQGYTGGSSCRFALLTDCSKPLESSTTSLAMLRALRFMDCRDCEVHGSAFCAANSLRVLDLSECFINKLPDSIGRMKQLRYINAPKIKDRMIPECITTLSKLRFLSLRGSCFILALPDSIGEIQDLVHLDLSGCSGIEELPESFGDLKSLEHLDFANCQDVIGVSQCLARFTKLQYLNLSNCENVGQLPKALGSLTELQYLNLSKSSYLLGNELDEAEFLGSLTKLKYLNLSAGKEVDIMRLPEALGSLTELKYLNLSRQYRLRKLPTSFGNLCNLVHLDLSRCYYLRDVSAALNGLTKLQYLDLYACSSLARGMEGLQEVFGNLSELRHLNFGNIYQSLLYPDEINVLLERICTLTNLEYLNLSQNDTMSSIPETLCNLKKLHTLDLSGCRSLRRLPVSISEMHSLKFVYRSGNLGWSTLPQYNTVDGECFVCEYDEADSLEIRRLQNVKSVEELQAMKLVEKTHIRSLSLEWTGAVSRFVEDAEVLRELVPPHSVSFFCLQGYNSISFPSWVMRIGAYLPGLTTMEMNNLPRCGSLPTLGQLPNLQNLRIIQMHRIKKIDVHLYGGSRAFPRLEKFTIDDMKCLEEWDTEDGLNEPPFPCLSSVEIKRCPRLRIKPHLPRSISKLRVHSSDKVMLSSRGNRGLFLSSLHVECCMVPLGHWSLLRHLRSLEHLEIAECSDITCCSTDFLQGLTSLTVRGKEKYLTGGGHENFLLPVLTLPNWLGDLTSLTKLKISDYKFVMVLPGTIQKLTHLQTLICTRMFSLPEWLGDLRSLTRLGLDQCWRIETLPDSIQLLTCLQTLEVKFCGSMVSLPEYLGDLTSLMELNIIYCSRIETLPVSIQQLTRLQTLELISCKSMVSLPETLGDLISLTTLRIIDCEGIKSLPVSIQQLTRLQTLCVSSCKGMVSLPETLGDLISLTSLWIDNCRGIKSLPGTIQKLTSLQHLMIDGCPELVQWCELEENKMKLAHIIDKDF</sequence>
<dbReference type="InterPro" id="IPR032675">
    <property type="entry name" value="LRR_dom_sf"/>
</dbReference>
<comment type="catalytic activity">
    <reaction evidence="14">
        <text>L-threonyl-[protein] + ATP = O-phospho-L-threonyl-[protein] + ADP + H(+)</text>
        <dbReference type="Rhea" id="RHEA:46608"/>
        <dbReference type="Rhea" id="RHEA-COMP:11060"/>
        <dbReference type="Rhea" id="RHEA-COMP:11605"/>
        <dbReference type="ChEBI" id="CHEBI:15378"/>
        <dbReference type="ChEBI" id="CHEBI:30013"/>
        <dbReference type="ChEBI" id="CHEBI:30616"/>
        <dbReference type="ChEBI" id="CHEBI:61977"/>
        <dbReference type="ChEBI" id="CHEBI:456216"/>
        <dbReference type="EC" id="2.7.11.1"/>
    </reaction>
</comment>
<dbReference type="SUPFAM" id="SSF52047">
    <property type="entry name" value="RNI-like"/>
    <property type="match status" value="1"/>
</dbReference>
<dbReference type="InterPro" id="IPR002182">
    <property type="entry name" value="NB-ARC"/>
</dbReference>
<protein>
    <recommendedName>
        <fullName evidence="2">non-specific serine/threonine protein kinase</fullName>
        <ecNumber evidence="2">2.7.11.1</ecNumber>
    </recommendedName>
</protein>
<keyword evidence="9" id="KW-0418">Kinase</keyword>
<dbReference type="Gene3D" id="1.10.510.10">
    <property type="entry name" value="Transferase(Phosphotransferase) domain 1"/>
    <property type="match status" value="1"/>
</dbReference>
<evidence type="ECO:0000256" key="6">
    <source>
        <dbReference type="ARBA" id="ARBA00022692"/>
    </source>
</evidence>
<evidence type="ECO:0000256" key="17">
    <source>
        <dbReference type="SAM" id="MobiDB-lite"/>
    </source>
</evidence>
<dbReference type="Gene3D" id="1.10.10.10">
    <property type="entry name" value="Winged helix-like DNA-binding domain superfamily/Winged helix DNA-binding domain"/>
    <property type="match status" value="1"/>
</dbReference>
<accession>A0A8T0PRA0</accession>
<evidence type="ECO:0000256" key="7">
    <source>
        <dbReference type="ARBA" id="ARBA00022737"/>
    </source>
</evidence>
<dbReference type="FunFam" id="3.30.200.20:FF:000465">
    <property type="entry name" value="Cysteine-rich receptor-like protein kinase 6"/>
    <property type="match status" value="1"/>
</dbReference>
<evidence type="ECO:0000256" key="10">
    <source>
        <dbReference type="ARBA" id="ARBA00022821"/>
    </source>
</evidence>
<keyword evidence="6" id="KW-0812">Transmembrane</keyword>
<reference evidence="19 20" key="1">
    <citation type="submission" date="2020-05" db="EMBL/GenBank/DDBJ databases">
        <title>WGS assembly of Panicum virgatum.</title>
        <authorList>
            <person name="Lovell J.T."/>
            <person name="Jenkins J."/>
            <person name="Shu S."/>
            <person name="Juenger T.E."/>
            <person name="Schmutz J."/>
        </authorList>
    </citation>
    <scope>NUCLEOTIDE SEQUENCE</scope>
    <source>
        <strain evidence="19">AP13</strain>
        <strain evidence="20">cv. AP13</strain>
    </source>
</reference>
<name>A0A8T0PRA0_PANVG</name>
<feature type="domain" description="Protein kinase" evidence="18">
    <location>
        <begin position="19"/>
        <end position="312"/>
    </location>
</feature>
<evidence type="ECO:0000256" key="5">
    <source>
        <dbReference type="ARBA" id="ARBA00022679"/>
    </source>
</evidence>
<keyword evidence="12" id="KW-1133">Transmembrane helix</keyword>
<evidence type="ECO:0000256" key="3">
    <source>
        <dbReference type="ARBA" id="ARBA00022527"/>
    </source>
</evidence>
<evidence type="ECO:0000256" key="1">
    <source>
        <dbReference type="ARBA" id="ARBA00004162"/>
    </source>
</evidence>
<feature type="binding site" evidence="16">
    <location>
        <position position="47"/>
    </location>
    <ligand>
        <name>ATP</name>
        <dbReference type="ChEBI" id="CHEBI:30616"/>
    </ligand>
</feature>
<keyword evidence="13" id="KW-0472">Membrane</keyword>
<dbReference type="Pfam" id="PF23559">
    <property type="entry name" value="WHD_DRP"/>
    <property type="match status" value="1"/>
</dbReference>
<dbReference type="InterPro" id="IPR056789">
    <property type="entry name" value="LRR_R13L1-DRL21"/>
</dbReference>
<dbReference type="Gene3D" id="3.40.50.300">
    <property type="entry name" value="P-loop containing nucleotide triphosphate hydrolases"/>
    <property type="match status" value="1"/>
</dbReference>
<dbReference type="Pfam" id="PF23598">
    <property type="entry name" value="LRR_14"/>
    <property type="match status" value="3"/>
</dbReference>
<evidence type="ECO:0000256" key="15">
    <source>
        <dbReference type="ARBA" id="ARBA00048679"/>
    </source>
</evidence>
<dbReference type="InterPro" id="IPR006553">
    <property type="entry name" value="Leu-rich_rpt_Cys-con_subtyp"/>
</dbReference>
<evidence type="ECO:0000256" key="16">
    <source>
        <dbReference type="PROSITE-ProRule" id="PRU10141"/>
    </source>
</evidence>
<dbReference type="EMBL" id="CM029051">
    <property type="protein sequence ID" value="KAG2560643.1"/>
    <property type="molecule type" value="Genomic_DNA"/>
</dbReference>
<keyword evidence="7" id="KW-0677">Repeat</keyword>
<dbReference type="PRINTS" id="PR00364">
    <property type="entry name" value="DISEASERSIST"/>
</dbReference>
<evidence type="ECO:0000256" key="8">
    <source>
        <dbReference type="ARBA" id="ARBA00022741"/>
    </source>
</evidence>
<dbReference type="SMART" id="SM00220">
    <property type="entry name" value="S_TKc"/>
    <property type="match status" value="1"/>
</dbReference>
<evidence type="ECO:0000256" key="11">
    <source>
        <dbReference type="ARBA" id="ARBA00022840"/>
    </source>
</evidence>
<keyword evidence="5" id="KW-0808">Transferase</keyword>
<keyword evidence="8 16" id="KW-0547">Nucleotide-binding</keyword>
<keyword evidence="4" id="KW-0433">Leucine-rich repeat</keyword>
<dbReference type="InterPro" id="IPR058922">
    <property type="entry name" value="WHD_DRP"/>
</dbReference>
<gene>
    <name evidence="19" type="ORF">PVAP13_8KG081600</name>
</gene>
<proteinExistence type="predicted"/>
<dbReference type="Pfam" id="PF00560">
    <property type="entry name" value="LRR_1"/>
    <property type="match status" value="2"/>
</dbReference>
<dbReference type="Gene3D" id="3.80.10.10">
    <property type="entry name" value="Ribonuclease Inhibitor"/>
    <property type="match status" value="6"/>
</dbReference>
<feature type="compositionally biased region" description="Basic and acidic residues" evidence="17">
    <location>
        <begin position="317"/>
        <end position="343"/>
    </location>
</feature>
<dbReference type="GO" id="GO:0042742">
    <property type="term" value="P:defense response to bacterium"/>
    <property type="evidence" value="ECO:0007669"/>
    <property type="project" value="UniProtKB-ARBA"/>
</dbReference>
<evidence type="ECO:0000259" key="18">
    <source>
        <dbReference type="PROSITE" id="PS50011"/>
    </source>
</evidence>
<keyword evidence="3" id="KW-0723">Serine/threonine-protein kinase</keyword>
<dbReference type="GO" id="GO:0005886">
    <property type="term" value="C:plasma membrane"/>
    <property type="evidence" value="ECO:0007669"/>
    <property type="project" value="UniProtKB-SubCell"/>
</dbReference>